<feature type="region of interest" description="Disordered" evidence="1">
    <location>
        <begin position="625"/>
        <end position="647"/>
    </location>
</feature>
<feature type="compositionally biased region" description="Basic and acidic residues" evidence="1">
    <location>
        <begin position="282"/>
        <end position="296"/>
    </location>
</feature>
<feature type="compositionally biased region" description="Basic residues" evidence="1">
    <location>
        <begin position="635"/>
        <end position="646"/>
    </location>
</feature>
<keyword evidence="2" id="KW-1133">Transmembrane helix</keyword>
<accession>A0A1D9Q059</accession>
<dbReference type="EMBL" id="CP017816">
    <property type="protein sequence ID" value="APA08317.1"/>
    <property type="molecule type" value="Genomic_DNA"/>
</dbReference>
<evidence type="ECO:0000256" key="2">
    <source>
        <dbReference type="SAM" id="Phobius"/>
    </source>
</evidence>
<feature type="region of interest" description="Disordered" evidence="1">
    <location>
        <begin position="280"/>
        <end position="593"/>
    </location>
</feature>
<feature type="compositionally biased region" description="Polar residues" evidence="1">
    <location>
        <begin position="821"/>
        <end position="833"/>
    </location>
</feature>
<reference evidence="5" key="1">
    <citation type="journal article" date="2017" name="Genome Biol. Evol.">
        <title>The complete genome sequence of the phytopathogenic fungus Sclerotinia sclerotiorum reveals insights into the genome architecture of broad host range pathogens.</title>
        <authorList>
            <person name="Derbyshire M."/>
            <person name="Denton-Giles M."/>
            <person name="Hegedus D."/>
            <person name="Seifbarghy S."/>
            <person name="Rollins J."/>
            <person name="van Kan J."/>
            <person name="Seidl M.F."/>
            <person name="Faino L."/>
            <person name="Mbengue M."/>
            <person name="Navaud O."/>
            <person name="Raffaele S."/>
            <person name="Hammond-Kosack K."/>
            <person name="Heard S."/>
            <person name="Oliver R."/>
        </authorList>
    </citation>
    <scope>NUCLEOTIDE SEQUENCE [LARGE SCALE GENOMIC DNA]</scope>
    <source>
        <strain evidence="5">ATCC 18683 / 1980 / Ss-1</strain>
    </source>
</reference>
<dbReference type="OrthoDB" id="4225201at2759"/>
<evidence type="ECO:0000313" key="4">
    <source>
        <dbReference type="EMBL" id="APA08317.1"/>
    </source>
</evidence>
<sequence>MRSLLKAFLLAPAIVSALVLPSSSKQDVDAEFKENDTNSTDAYTIGFVRLDIGHAFSSADMSPLDLRIDILHSTEACGFGNVTIDGQALSQIFNPETLVSSGKGSVSTSTNKLIVGSWSFDCIIIDGKPHEQSMKFMVDFVEGKAFQNVGFSVLFRQTEKTEILNIETISSEEGEFIKYLSRQGQSFDKKHHNGKGSGEHGHHIGHKDFNIHKELAELRYMKAQLEELKYLIHQKKRHISKHFQENHNLDRIRDCDSLRCVARVISGRARRFYENIAGYGGDEQHFHHSSESQSERGRKRGKEFHGKLGNHNHTSGNHEFPGKPHGKNNHTDPHFPHHNRQHILPVCHYPPPFDFHPHSRHHDRPHGPPHGPPPHEFGHHRFEHERHSGVHHFQDDEEGGRHWEGRPRHPGGHYGRPNEDNYDEVEMPHRNHDGFSHRQDDFDSESEGRHRNHAKPDHGQGLASFDAPDLDQFKEHHHGPPHAGPFHGPEHERPPHPHERPLKGPEHERPHDPHDGFHHGLPQDGPHHEGPVSQETEIDRPQHESPEDQSAFHEPPPHDEPHPGPGPHFNGPPPPIMEENNHIPPGAGRPPKPPHSPLHILKFILIGFLLFLLIITLHRRTCNSTSHMHSDRHEKQHQRRTYKRASRSQQASFKSWWLRITRGEEFEEKDRDRDALLGDYDSDVESTSTPTIDISDNTPNLHNTTQAAQEMVAVEDPHTHLLSPISPPNSPIPSHAQVPGYMNPLLNFNGYTNQNQIQIQTQNQIQDEDILPPYSDEDSNQNQSHNHHYDHSYNHHYNYNFNYTENEEDIQVADGFQYTPGSSAYNPSESGSDVSGVLGGKV</sequence>
<keyword evidence="2" id="KW-0472">Membrane</keyword>
<proteinExistence type="predicted"/>
<evidence type="ECO:0000256" key="3">
    <source>
        <dbReference type="SAM" id="SignalP"/>
    </source>
</evidence>
<name>A0A1D9Q059_SCLS1</name>
<feature type="compositionally biased region" description="Pro residues" evidence="1">
    <location>
        <begin position="563"/>
        <end position="576"/>
    </location>
</feature>
<feature type="compositionally biased region" description="Polar residues" evidence="1">
    <location>
        <begin position="685"/>
        <end position="700"/>
    </location>
</feature>
<protein>
    <submittedName>
        <fullName evidence="4">Uncharacterized protein</fullName>
    </submittedName>
</protein>
<dbReference type="VEuPathDB" id="FungiDB:sscle_03g030870"/>
<feature type="compositionally biased region" description="Acidic residues" evidence="1">
    <location>
        <begin position="770"/>
        <end position="779"/>
    </location>
</feature>
<feature type="compositionally biased region" description="Basic and acidic residues" evidence="1">
    <location>
        <begin position="488"/>
        <end position="518"/>
    </location>
</feature>
<dbReference type="Proteomes" id="UP000177798">
    <property type="component" value="Chromosome 3"/>
</dbReference>
<feature type="signal peptide" evidence="3">
    <location>
        <begin position="1"/>
        <end position="17"/>
    </location>
</feature>
<feature type="compositionally biased region" description="Basic and acidic residues" evidence="1">
    <location>
        <begin position="426"/>
        <end position="458"/>
    </location>
</feature>
<feature type="region of interest" description="Disordered" evidence="1">
    <location>
        <begin position="770"/>
        <end position="793"/>
    </location>
</feature>
<feature type="compositionally biased region" description="Basic and acidic residues" evidence="1">
    <location>
        <begin position="376"/>
        <end position="407"/>
    </location>
</feature>
<feature type="region of interest" description="Disordered" evidence="1">
    <location>
        <begin position="821"/>
        <end position="842"/>
    </location>
</feature>
<keyword evidence="3" id="KW-0732">Signal</keyword>
<feature type="chain" id="PRO_5009444893" evidence="3">
    <location>
        <begin position="18"/>
        <end position="842"/>
    </location>
</feature>
<evidence type="ECO:0000256" key="1">
    <source>
        <dbReference type="SAM" id="MobiDB-lite"/>
    </source>
</evidence>
<feature type="region of interest" description="Disordered" evidence="1">
    <location>
        <begin position="680"/>
        <end position="700"/>
    </location>
</feature>
<dbReference type="AlphaFoldDB" id="A0A1D9Q059"/>
<feature type="transmembrane region" description="Helical" evidence="2">
    <location>
        <begin position="600"/>
        <end position="618"/>
    </location>
</feature>
<organism evidence="4 5">
    <name type="scientific">Sclerotinia sclerotiorum (strain ATCC 18683 / 1980 / Ss-1)</name>
    <name type="common">White mold</name>
    <name type="synonym">Whetzelinia sclerotiorum</name>
    <dbReference type="NCBI Taxonomy" id="665079"/>
    <lineage>
        <taxon>Eukaryota</taxon>
        <taxon>Fungi</taxon>
        <taxon>Dikarya</taxon>
        <taxon>Ascomycota</taxon>
        <taxon>Pezizomycotina</taxon>
        <taxon>Leotiomycetes</taxon>
        <taxon>Helotiales</taxon>
        <taxon>Sclerotiniaceae</taxon>
        <taxon>Sclerotinia</taxon>
    </lineage>
</organism>
<feature type="compositionally biased region" description="Basic and acidic residues" evidence="1">
    <location>
        <begin position="537"/>
        <end position="546"/>
    </location>
</feature>
<gene>
    <name evidence="4" type="ORF">sscle_03g030870</name>
</gene>
<evidence type="ECO:0000313" key="5">
    <source>
        <dbReference type="Proteomes" id="UP000177798"/>
    </source>
</evidence>
<keyword evidence="2" id="KW-0812">Transmembrane</keyword>